<dbReference type="InterPro" id="IPR013249">
    <property type="entry name" value="RNA_pol_sigma70_r4_t2"/>
</dbReference>
<evidence type="ECO:0000259" key="6">
    <source>
        <dbReference type="Pfam" id="PF04542"/>
    </source>
</evidence>
<comment type="caution">
    <text evidence="8">The sequence shown here is derived from an EMBL/GenBank/DDBJ whole genome shotgun (WGS) entry which is preliminary data.</text>
</comment>
<feature type="domain" description="RNA polymerase sigma factor 70 region 4 type 2" evidence="7">
    <location>
        <begin position="133"/>
        <end position="173"/>
    </location>
</feature>
<name>A0A3E1EW66_9FLAO</name>
<evidence type="ECO:0000256" key="5">
    <source>
        <dbReference type="ARBA" id="ARBA00023163"/>
    </source>
</evidence>
<dbReference type="EMBL" id="QURB01000007">
    <property type="protein sequence ID" value="RFC53762.1"/>
    <property type="molecule type" value="Genomic_DNA"/>
</dbReference>
<dbReference type="OrthoDB" id="1027298at2"/>
<keyword evidence="4" id="KW-0238">DNA-binding</keyword>
<dbReference type="SUPFAM" id="SSF88946">
    <property type="entry name" value="Sigma2 domain of RNA polymerase sigma factors"/>
    <property type="match status" value="1"/>
</dbReference>
<dbReference type="GO" id="GO:0003677">
    <property type="term" value="F:DNA binding"/>
    <property type="evidence" value="ECO:0007669"/>
    <property type="project" value="UniProtKB-KW"/>
</dbReference>
<dbReference type="InterPro" id="IPR014284">
    <property type="entry name" value="RNA_pol_sigma-70_dom"/>
</dbReference>
<evidence type="ECO:0000313" key="9">
    <source>
        <dbReference type="Proteomes" id="UP000257127"/>
    </source>
</evidence>
<keyword evidence="9" id="KW-1185">Reference proteome</keyword>
<dbReference type="PANTHER" id="PTHR43133">
    <property type="entry name" value="RNA POLYMERASE ECF-TYPE SIGMA FACTO"/>
    <property type="match status" value="1"/>
</dbReference>
<comment type="similarity">
    <text evidence="1">Belongs to the sigma-70 factor family. ECF subfamily.</text>
</comment>
<evidence type="ECO:0000313" key="8">
    <source>
        <dbReference type="EMBL" id="RFC53762.1"/>
    </source>
</evidence>
<dbReference type="InterPro" id="IPR039425">
    <property type="entry name" value="RNA_pol_sigma-70-like"/>
</dbReference>
<protein>
    <submittedName>
        <fullName evidence="8">RNA polymerase sigma factor</fullName>
    </submittedName>
</protein>
<proteinExistence type="inferred from homology"/>
<dbReference type="Pfam" id="PF08281">
    <property type="entry name" value="Sigma70_r4_2"/>
    <property type="match status" value="1"/>
</dbReference>
<feature type="domain" description="RNA polymerase sigma-70 region 2" evidence="6">
    <location>
        <begin position="30"/>
        <end position="96"/>
    </location>
</feature>
<keyword evidence="5" id="KW-0804">Transcription</keyword>
<keyword evidence="2" id="KW-0805">Transcription regulation</keyword>
<dbReference type="GO" id="GO:0006352">
    <property type="term" value="P:DNA-templated transcription initiation"/>
    <property type="evidence" value="ECO:0007669"/>
    <property type="project" value="InterPro"/>
</dbReference>
<accession>A0A3E1EW66</accession>
<dbReference type="AlphaFoldDB" id="A0A3E1EW66"/>
<dbReference type="SUPFAM" id="SSF88659">
    <property type="entry name" value="Sigma3 and sigma4 domains of RNA polymerase sigma factors"/>
    <property type="match status" value="1"/>
</dbReference>
<dbReference type="Pfam" id="PF04542">
    <property type="entry name" value="Sigma70_r2"/>
    <property type="match status" value="1"/>
</dbReference>
<evidence type="ECO:0000256" key="4">
    <source>
        <dbReference type="ARBA" id="ARBA00023125"/>
    </source>
</evidence>
<evidence type="ECO:0000256" key="2">
    <source>
        <dbReference type="ARBA" id="ARBA00023015"/>
    </source>
</evidence>
<dbReference type="InterPro" id="IPR013324">
    <property type="entry name" value="RNA_pol_sigma_r3/r4-like"/>
</dbReference>
<dbReference type="NCBIfam" id="TIGR02937">
    <property type="entry name" value="sigma70-ECF"/>
    <property type="match status" value="1"/>
</dbReference>
<dbReference type="Gene3D" id="1.10.10.10">
    <property type="entry name" value="Winged helix-like DNA-binding domain superfamily/Winged helix DNA-binding domain"/>
    <property type="match status" value="1"/>
</dbReference>
<dbReference type="CDD" id="cd06171">
    <property type="entry name" value="Sigma70_r4"/>
    <property type="match status" value="1"/>
</dbReference>
<evidence type="ECO:0000259" key="7">
    <source>
        <dbReference type="Pfam" id="PF08281"/>
    </source>
</evidence>
<dbReference type="Proteomes" id="UP000257127">
    <property type="component" value="Unassembled WGS sequence"/>
</dbReference>
<keyword evidence="3" id="KW-0731">Sigma factor</keyword>
<gene>
    <name evidence="8" type="ORF">DXU93_11585</name>
</gene>
<dbReference type="GO" id="GO:0016987">
    <property type="term" value="F:sigma factor activity"/>
    <property type="evidence" value="ECO:0007669"/>
    <property type="project" value="UniProtKB-KW"/>
</dbReference>
<dbReference type="InterPro" id="IPR013325">
    <property type="entry name" value="RNA_pol_sigma_r2"/>
</dbReference>
<dbReference type="InterPro" id="IPR036388">
    <property type="entry name" value="WH-like_DNA-bd_sf"/>
</dbReference>
<evidence type="ECO:0000256" key="1">
    <source>
        <dbReference type="ARBA" id="ARBA00010641"/>
    </source>
</evidence>
<dbReference type="RefSeq" id="WP_116881458.1">
    <property type="nucleotide sequence ID" value="NZ_QURB01000007.1"/>
</dbReference>
<dbReference type="Gene3D" id="1.10.1740.10">
    <property type="match status" value="1"/>
</dbReference>
<reference evidence="8 9" key="1">
    <citation type="submission" date="2018-08" db="EMBL/GenBank/DDBJ databases">
        <title>The draft genome squence of Brumimicrobium sp. N62.</title>
        <authorList>
            <person name="Du Z.-J."/>
            <person name="Luo H.-R."/>
        </authorList>
    </citation>
    <scope>NUCLEOTIDE SEQUENCE [LARGE SCALE GENOMIC DNA]</scope>
    <source>
        <strain evidence="8 9">N62</strain>
    </source>
</reference>
<organism evidence="8 9">
    <name type="scientific">Brumimicrobium aurantiacum</name>
    <dbReference type="NCBI Taxonomy" id="1737063"/>
    <lineage>
        <taxon>Bacteria</taxon>
        <taxon>Pseudomonadati</taxon>
        <taxon>Bacteroidota</taxon>
        <taxon>Flavobacteriia</taxon>
        <taxon>Flavobacteriales</taxon>
        <taxon>Crocinitomicaceae</taxon>
        <taxon>Brumimicrobium</taxon>
    </lineage>
</organism>
<dbReference type="InterPro" id="IPR007627">
    <property type="entry name" value="RNA_pol_sigma70_r2"/>
</dbReference>
<sequence>MTNKKINTNSSDEQLMSFLQKGSDSAFSILYERYSNRILFFMFKMLRNDEAKAQDFTQDIFIKVIESAHQFKTNKSFKTWIFTIAANHCKNHFRSVKHFADIDREAGALTYAVDHGKSMDQKLFQKRLSIEVDKLALHYRQTFVLRYHEELKIKEIAEIMDCPIGTVKSRLNHTINHLGEKLQVFKSLSDNFKLKEN</sequence>
<evidence type="ECO:0000256" key="3">
    <source>
        <dbReference type="ARBA" id="ARBA00023082"/>
    </source>
</evidence>
<dbReference type="PANTHER" id="PTHR43133:SF8">
    <property type="entry name" value="RNA POLYMERASE SIGMA FACTOR HI_1459-RELATED"/>
    <property type="match status" value="1"/>
</dbReference>